<evidence type="ECO:0000256" key="2">
    <source>
        <dbReference type="ARBA" id="ARBA00022692"/>
    </source>
</evidence>
<feature type="transmembrane region" description="Helical" evidence="9">
    <location>
        <begin position="570"/>
        <end position="591"/>
    </location>
</feature>
<evidence type="ECO:0000256" key="1">
    <source>
        <dbReference type="ARBA" id="ARBA00004409"/>
    </source>
</evidence>
<evidence type="ECO:0008006" key="12">
    <source>
        <dbReference type="Google" id="ProtNLM"/>
    </source>
</evidence>
<dbReference type="GO" id="GO:0000139">
    <property type="term" value="C:Golgi membrane"/>
    <property type="evidence" value="ECO:0007669"/>
    <property type="project" value="UniProtKB-SubCell"/>
</dbReference>
<keyword evidence="5 7" id="KW-0175">Coiled coil</keyword>
<evidence type="ECO:0000256" key="9">
    <source>
        <dbReference type="SAM" id="Phobius"/>
    </source>
</evidence>
<dbReference type="EMBL" id="JACMRX010000005">
    <property type="protein sequence ID" value="KAF7989371.1"/>
    <property type="molecule type" value="Genomic_DNA"/>
</dbReference>
<dbReference type="PANTHER" id="PTHR13815">
    <property type="entry name" value="GOLGIN-84"/>
    <property type="match status" value="1"/>
</dbReference>
<organism evidence="10 11">
    <name type="scientific">Aphidius gifuensis</name>
    <name type="common">Parasitoid wasp</name>
    <dbReference type="NCBI Taxonomy" id="684658"/>
    <lineage>
        <taxon>Eukaryota</taxon>
        <taxon>Metazoa</taxon>
        <taxon>Ecdysozoa</taxon>
        <taxon>Arthropoda</taxon>
        <taxon>Hexapoda</taxon>
        <taxon>Insecta</taxon>
        <taxon>Pterygota</taxon>
        <taxon>Neoptera</taxon>
        <taxon>Endopterygota</taxon>
        <taxon>Hymenoptera</taxon>
        <taxon>Apocrita</taxon>
        <taxon>Ichneumonoidea</taxon>
        <taxon>Braconidae</taxon>
        <taxon>Aphidiinae</taxon>
        <taxon>Aphidius</taxon>
    </lineage>
</organism>
<name>A0A834XR80_APHGI</name>
<sequence>MAWISGLAGKAENLLNKIDKNTAAVLSKDKYDIEPDNQLTDITCDNFTTDTSTNNFTTESPSRSAQFIRPSYQPESHETILDEELINYLNTPTKQQQQQSESVVINTMLPSPPSATTTMPMTSSSSSISVDNSDHKGSEYSSYSECSSPDYSPTLIEVQNLDDLNINNSNDLKSQNKLLRDEIERLNNELLVAVHVDETIESEQEGMLSKLESQRREYEYKLNQQRQQIEHLTQSSKKLNSKKKPNNIQVNFEEQNNYLTRQNTDNQKIILLLKEKLQEKDMNNLKLSKKINDLENSIERTRNDLQSSRQELEKHRARAIKTLQEKEKLINELRINNSDGNYESSTSITMELNQLRQECTLLRSENQNYIEQLKVSKEELINADIKIEETYRKYDNANREIQENLIIERKKRIEAEEDSRQQSDQVRNLKNELTIQLTNYNDKLKMKDIEITKLRSQLSAVSTPSSAVEMRLTTLTKTLVSKQIELESLTTEKNALRLQLERIEENYRKVLNNLKKPLNVNDTDDVKARLPTFMVESPFDTSVTRRVKRAYSSLDAISVRIGVFLRRYPLARIFIIMYIGLLQFWVLVVLLSRTPDAHQ</sequence>
<feature type="compositionally biased region" description="Low complexity" evidence="8">
    <location>
        <begin position="114"/>
        <end position="129"/>
    </location>
</feature>
<feature type="coiled-coil region" evidence="7">
    <location>
        <begin position="479"/>
        <end position="513"/>
    </location>
</feature>
<evidence type="ECO:0000256" key="5">
    <source>
        <dbReference type="ARBA" id="ARBA00023054"/>
    </source>
</evidence>
<comment type="caution">
    <text evidence="10">The sequence shown here is derived from an EMBL/GenBank/DDBJ whole genome shotgun (WGS) entry which is preliminary data.</text>
</comment>
<dbReference type="GO" id="GO:0031985">
    <property type="term" value="C:Golgi cisterna"/>
    <property type="evidence" value="ECO:0007669"/>
    <property type="project" value="TreeGrafter"/>
</dbReference>
<keyword evidence="4" id="KW-0333">Golgi apparatus</keyword>
<evidence type="ECO:0000256" key="6">
    <source>
        <dbReference type="ARBA" id="ARBA00023136"/>
    </source>
</evidence>
<evidence type="ECO:0000256" key="3">
    <source>
        <dbReference type="ARBA" id="ARBA00022989"/>
    </source>
</evidence>
<protein>
    <recommendedName>
        <fullName evidence="12">Golgin-84</fullName>
    </recommendedName>
</protein>
<feature type="coiled-coil region" evidence="7">
    <location>
        <begin position="277"/>
        <end position="432"/>
    </location>
</feature>
<dbReference type="Pfam" id="PF09787">
    <property type="entry name" value="Golgin_A5"/>
    <property type="match status" value="1"/>
</dbReference>
<dbReference type="PANTHER" id="PTHR13815:SF7">
    <property type="entry name" value="GOLGIN SUBFAMILY A MEMBER 5"/>
    <property type="match status" value="1"/>
</dbReference>
<gene>
    <name evidence="10" type="ORF">HCN44_008045</name>
</gene>
<evidence type="ECO:0000256" key="7">
    <source>
        <dbReference type="SAM" id="Coils"/>
    </source>
</evidence>
<dbReference type="OrthoDB" id="248903at2759"/>
<proteinExistence type="predicted"/>
<keyword evidence="2 9" id="KW-0812">Transmembrane</keyword>
<evidence type="ECO:0000256" key="4">
    <source>
        <dbReference type="ARBA" id="ARBA00023034"/>
    </source>
</evidence>
<feature type="compositionally biased region" description="Low complexity" evidence="8">
    <location>
        <begin position="139"/>
        <end position="149"/>
    </location>
</feature>
<feature type="region of interest" description="Disordered" evidence="8">
    <location>
        <begin position="111"/>
        <end position="149"/>
    </location>
</feature>
<evidence type="ECO:0000313" key="10">
    <source>
        <dbReference type="EMBL" id="KAF7989371.1"/>
    </source>
</evidence>
<keyword evidence="11" id="KW-1185">Reference proteome</keyword>
<accession>A0A834XR80</accession>
<keyword evidence="3 9" id="KW-1133">Transmembrane helix</keyword>
<dbReference type="GO" id="GO:0007030">
    <property type="term" value="P:Golgi organization"/>
    <property type="evidence" value="ECO:0007669"/>
    <property type="project" value="InterPro"/>
</dbReference>
<dbReference type="Proteomes" id="UP000639338">
    <property type="component" value="Unassembled WGS sequence"/>
</dbReference>
<dbReference type="AlphaFoldDB" id="A0A834XR80"/>
<feature type="coiled-coil region" evidence="7">
    <location>
        <begin position="169"/>
        <end position="242"/>
    </location>
</feature>
<comment type="subcellular location">
    <subcellularLocation>
        <location evidence="1">Golgi apparatus membrane</location>
        <topology evidence="1">Single-pass type IV membrane protein</topology>
    </subcellularLocation>
</comment>
<evidence type="ECO:0000313" key="11">
    <source>
        <dbReference type="Proteomes" id="UP000639338"/>
    </source>
</evidence>
<dbReference type="GO" id="GO:0000301">
    <property type="term" value="P:retrograde transport, vesicle recycling within Golgi"/>
    <property type="evidence" value="ECO:0007669"/>
    <property type="project" value="TreeGrafter"/>
</dbReference>
<evidence type="ECO:0000256" key="8">
    <source>
        <dbReference type="SAM" id="MobiDB-lite"/>
    </source>
</evidence>
<reference evidence="10 11" key="1">
    <citation type="submission" date="2020-08" db="EMBL/GenBank/DDBJ databases">
        <title>Aphidius gifuensis genome sequencing and assembly.</title>
        <authorList>
            <person name="Du Z."/>
        </authorList>
    </citation>
    <scope>NUCLEOTIDE SEQUENCE [LARGE SCALE GENOMIC DNA]</scope>
    <source>
        <strain evidence="10">YNYX2018</strain>
        <tissue evidence="10">Adults</tissue>
    </source>
</reference>
<keyword evidence="6 9" id="KW-0472">Membrane</keyword>
<dbReference type="InterPro" id="IPR019177">
    <property type="entry name" value="Golgin_subfamily_A_member_5"/>
</dbReference>